<dbReference type="SMART" id="SM00382">
    <property type="entry name" value="AAA"/>
    <property type="match status" value="1"/>
</dbReference>
<dbReference type="PROSITE" id="PS51371">
    <property type="entry name" value="CBS"/>
    <property type="match status" value="1"/>
</dbReference>
<feature type="domain" description="CBS" evidence="7">
    <location>
        <begin position="255"/>
        <end position="312"/>
    </location>
</feature>
<dbReference type="AlphaFoldDB" id="A0A2W5PYU7"/>
<proteinExistence type="inferred from homology"/>
<dbReference type="InterPro" id="IPR000644">
    <property type="entry name" value="CBS_dom"/>
</dbReference>
<evidence type="ECO:0000259" key="6">
    <source>
        <dbReference type="PROSITE" id="PS50893"/>
    </source>
</evidence>
<keyword evidence="3" id="KW-0547">Nucleotide-binding</keyword>
<name>A0A2W5PYU7_RHOSU</name>
<comment type="similarity">
    <text evidence="1">Belongs to the ABC transporter superfamily.</text>
</comment>
<accession>A0A2W5PYU7</accession>
<evidence type="ECO:0000256" key="3">
    <source>
        <dbReference type="ARBA" id="ARBA00022741"/>
    </source>
</evidence>
<comment type="caution">
    <text evidence="8">The sequence shown here is derived from an EMBL/GenBank/DDBJ whole genome shotgun (WGS) entry which is preliminary data.</text>
</comment>
<dbReference type="GO" id="GO:0016887">
    <property type="term" value="F:ATP hydrolysis activity"/>
    <property type="evidence" value="ECO:0007669"/>
    <property type="project" value="InterPro"/>
</dbReference>
<keyword evidence="5" id="KW-0129">CBS domain</keyword>
<dbReference type="GO" id="GO:0005524">
    <property type="term" value="F:ATP binding"/>
    <property type="evidence" value="ECO:0007669"/>
    <property type="project" value="UniProtKB-KW"/>
</dbReference>
<dbReference type="SUPFAM" id="SSF52540">
    <property type="entry name" value="P-loop containing nucleoside triphosphate hydrolases"/>
    <property type="match status" value="1"/>
</dbReference>
<gene>
    <name evidence="8" type="ORF">DI556_08475</name>
</gene>
<sequence length="312" mass="33077">MIEVEGLTKRFGAERAVEDVSLRLETGTITAVVGTSGSGKSTLLRMINRLIEPDAGSVRIDATDTREIPLTELRRRIGYVIQDNGLFPHWTVARNIGAVPTLLGWPRAEIEARVAELMELLRLDPARLGPRYPRELSGGQAQRVGVARALAARPRMMLMDEPFGALDPVIRQEARTELRAIQRQLGATILLVTHDIAEALTLGDQIAVMDAGRLLQAGPPEEIVLSPAAPFVRTLIGESERGFRHLALLPAAGAARPGAADGAPLGAGATLADALSRMIWTGARSVPVDGEGGGPTGVVTLEDVLAAGRAPG</sequence>
<evidence type="ECO:0000256" key="4">
    <source>
        <dbReference type="ARBA" id="ARBA00022840"/>
    </source>
</evidence>
<evidence type="ECO:0000256" key="5">
    <source>
        <dbReference type="PROSITE-ProRule" id="PRU00703"/>
    </source>
</evidence>
<dbReference type="InterPro" id="IPR003439">
    <property type="entry name" value="ABC_transporter-like_ATP-bd"/>
</dbReference>
<dbReference type="FunFam" id="3.40.50.300:FF:000425">
    <property type="entry name" value="Probable ABC transporter, ATP-binding subunit"/>
    <property type="match status" value="1"/>
</dbReference>
<feature type="domain" description="ABC transporter" evidence="6">
    <location>
        <begin position="2"/>
        <end position="236"/>
    </location>
</feature>
<organism evidence="8 9">
    <name type="scientific">Rhodovulum sulfidophilum</name>
    <name type="common">Rhodobacter sulfidophilus</name>
    <dbReference type="NCBI Taxonomy" id="35806"/>
    <lineage>
        <taxon>Bacteria</taxon>
        <taxon>Pseudomonadati</taxon>
        <taxon>Pseudomonadota</taxon>
        <taxon>Alphaproteobacteria</taxon>
        <taxon>Rhodobacterales</taxon>
        <taxon>Paracoccaceae</taxon>
        <taxon>Rhodovulum</taxon>
    </lineage>
</organism>
<evidence type="ECO:0000259" key="7">
    <source>
        <dbReference type="PROSITE" id="PS51371"/>
    </source>
</evidence>
<keyword evidence="2" id="KW-0813">Transport</keyword>
<dbReference type="PANTHER" id="PTHR43117">
    <property type="entry name" value="OSMOPROTECTANT IMPORT ATP-BINDING PROTEIN OSMV"/>
    <property type="match status" value="1"/>
</dbReference>
<dbReference type="PROSITE" id="PS00211">
    <property type="entry name" value="ABC_TRANSPORTER_1"/>
    <property type="match status" value="1"/>
</dbReference>
<dbReference type="SUPFAM" id="SSF54631">
    <property type="entry name" value="CBS-domain pair"/>
    <property type="match status" value="1"/>
</dbReference>
<dbReference type="PANTHER" id="PTHR43117:SF5">
    <property type="entry name" value="GLYCINE BETAINE UPTAKE SYSTEM ATP-BINDING PROTEIN YEHX"/>
    <property type="match status" value="1"/>
</dbReference>
<evidence type="ECO:0000313" key="8">
    <source>
        <dbReference type="EMBL" id="PZQ50097.1"/>
    </source>
</evidence>
<dbReference type="Gene3D" id="3.40.50.300">
    <property type="entry name" value="P-loop containing nucleotide triphosphate hydrolases"/>
    <property type="match status" value="1"/>
</dbReference>
<dbReference type="InterPro" id="IPR003593">
    <property type="entry name" value="AAA+_ATPase"/>
</dbReference>
<reference evidence="8 9" key="1">
    <citation type="submission" date="2017-08" db="EMBL/GenBank/DDBJ databases">
        <title>Infants hospitalized years apart are colonized by the same room-sourced microbial strains.</title>
        <authorList>
            <person name="Brooks B."/>
            <person name="Olm M.R."/>
            <person name="Firek B.A."/>
            <person name="Baker R."/>
            <person name="Thomas B.C."/>
            <person name="Morowitz M.J."/>
            <person name="Banfield J.F."/>
        </authorList>
    </citation>
    <scope>NUCLEOTIDE SEQUENCE [LARGE SCALE GENOMIC DNA]</scope>
    <source>
        <strain evidence="8">S2_005_002_R2_34</strain>
    </source>
</reference>
<dbReference type="PROSITE" id="PS50893">
    <property type="entry name" value="ABC_TRANSPORTER_2"/>
    <property type="match status" value="1"/>
</dbReference>
<dbReference type="Proteomes" id="UP000249185">
    <property type="component" value="Unassembled WGS sequence"/>
</dbReference>
<dbReference type="EMBL" id="QFPW01000005">
    <property type="protein sequence ID" value="PZQ50097.1"/>
    <property type="molecule type" value="Genomic_DNA"/>
</dbReference>
<protein>
    <submittedName>
        <fullName evidence="8">Amino acid ABC transporter ATP-binding protein</fullName>
    </submittedName>
</protein>
<evidence type="ECO:0000256" key="2">
    <source>
        <dbReference type="ARBA" id="ARBA00022448"/>
    </source>
</evidence>
<dbReference type="InterPro" id="IPR027417">
    <property type="entry name" value="P-loop_NTPase"/>
</dbReference>
<evidence type="ECO:0000313" key="9">
    <source>
        <dbReference type="Proteomes" id="UP000249185"/>
    </source>
</evidence>
<dbReference type="GO" id="GO:0015697">
    <property type="term" value="P:quaternary ammonium group transport"/>
    <property type="evidence" value="ECO:0007669"/>
    <property type="project" value="UniProtKB-ARBA"/>
</dbReference>
<dbReference type="InterPro" id="IPR046342">
    <property type="entry name" value="CBS_dom_sf"/>
</dbReference>
<keyword evidence="4 8" id="KW-0067">ATP-binding</keyword>
<dbReference type="InterPro" id="IPR017871">
    <property type="entry name" value="ABC_transporter-like_CS"/>
</dbReference>
<dbReference type="Pfam" id="PF00005">
    <property type="entry name" value="ABC_tran"/>
    <property type="match status" value="1"/>
</dbReference>
<evidence type="ECO:0000256" key="1">
    <source>
        <dbReference type="ARBA" id="ARBA00005417"/>
    </source>
</evidence>